<evidence type="ECO:0000313" key="4">
    <source>
        <dbReference type="EMBL" id="GAA4423409.1"/>
    </source>
</evidence>
<evidence type="ECO:0000256" key="2">
    <source>
        <dbReference type="SAM" id="SignalP"/>
    </source>
</evidence>
<dbReference type="Pfam" id="PF01551">
    <property type="entry name" value="Peptidase_M23"/>
    <property type="match status" value="1"/>
</dbReference>
<evidence type="ECO:0000256" key="1">
    <source>
        <dbReference type="ARBA" id="ARBA00022729"/>
    </source>
</evidence>
<gene>
    <name evidence="4" type="ORF">GCM10023169_19000</name>
</gene>
<feature type="signal peptide" evidence="2">
    <location>
        <begin position="1"/>
        <end position="20"/>
    </location>
</feature>
<feature type="domain" description="M23ase beta-sheet core" evidence="3">
    <location>
        <begin position="75"/>
        <end position="161"/>
    </location>
</feature>
<accession>A0ABP8L6Z0</accession>
<reference evidence="5" key="1">
    <citation type="journal article" date="2019" name="Int. J. Syst. Evol. Microbiol.">
        <title>The Global Catalogue of Microorganisms (GCM) 10K type strain sequencing project: providing services to taxonomists for standard genome sequencing and annotation.</title>
        <authorList>
            <consortium name="The Broad Institute Genomics Platform"/>
            <consortium name="The Broad Institute Genome Sequencing Center for Infectious Disease"/>
            <person name="Wu L."/>
            <person name="Ma J."/>
        </authorList>
    </citation>
    <scope>NUCLEOTIDE SEQUENCE [LARGE SCALE GENOMIC DNA]</scope>
    <source>
        <strain evidence="5">JCM 17810</strain>
    </source>
</reference>
<comment type="caution">
    <text evidence="4">The sequence shown here is derived from an EMBL/GenBank/DDBJ whole genome shotgun (WGS) entry which is preliminary data.</text>
</comment>
<dbReference type="InterPro" id="IPR016047">
    <property type="entry name" value="M23ase_b-sheet_dom"/>
</dbReference>
<name>A0ABP8L6Z0_9MICO</name>
<sequence length="183" mass="18572">MLATGLAAAGLAALAPGAAASFPTPDPWSGEKRPLVLAPDPQAPYQAGTSYQWPTGGPAPVLRGYDAPAAIWAAGHRGVDLELAPGAPVLAAADGAVVFAGSVVDRPVVSIEHRDGIRTTYEPVRPAVEPGHRVDGGEVIGHLVPGHCGPPSSCLHVGARTGPDSYVDPLELLGANVVIRLLP</sequence>
<dbReference type="SUPFAM" id="SSF51261">
    <property type="entry name" value="Duplicated hybrid motif"/>
    <property type="match status" value="1"/>
</dbReference>
<dbReference type="CDD" id="cd12797">
    <property type="entry name" value="M23_peptidase"/>
    <property type="match status" value="1"/>
</dbReference>
<dbReference type="Proteomes" id="UP001500622">
    <property type="component" value="Unassembled WGS sequence"/>
</dbReference>
<dbReference type="PANTHER" id="PTHR21666:SF289">
    <property type="entry name" value="L-ALA--D-GLU ENDOPEPTIDASE"/>
    <property type="match status" value="1"/>
</dbReference>
<organism evidence="4 5">
    <name type="scientific">Georgenia halophila</name>
    <dbReference type="NCBI Taxonomy" id="620889"/>
    <lineage>
        <taxon>Bacteria</taxon>
        <taxon>Bacillati</taxon>
        <taxon>Actinomycetota</taxon>
        <taxon>Actinomycetes</taxon>
        <taxon>Micrococcales</taxon>
        <taxon>Bogoriellaceae</taxon>
        <taxon>Georgenia</taxon>
    </lineage>
</organism>
<dbReference type="PANTHER" id="PTHR21666">
    <property type="entry name" value="PEPTIDASE-RELATED"/>
    <property type="match status" value="1"/>
</dbReference>
<dbReference type="InterPro" id="IPR011055">
    <property type="entry name" value="Dup_hybrid_motif"/>
</dbReference>
<dbReference type="EMBL" id="BAABGN010000008">
    <property type="protein sequence ID" value="GAA4423409.1"/>
    <property type="molecule type" value="Genomic_DNA"/>
</dbReference>
<evidence type="ECO:0000313" key="5">
    <source>
        <dbReference type="Proteomes" id="UP001500622"/>
    </source>
</evidence>
<keyword evidence="1 2" id="KW-0732">Signal</keyword>
<dbReference type="InterPro" id="IPR050570">
    <property type="entry name" value="Cell_wall_metabolism_enzyme"/>
</dbReference>
<keyword evidence="5" id="KW-1185">Reference proteome</keyword>
<proteinExistence type="predicted"/>
<dbReference type="Gene3D" id="2.70.70.10">
    <property type="entry name" value="Glucose Permease (Domain IIA)"/>
    <property type="match status" value="1"/>
</dbReference>
<evidence type="ECO:0000259" key="3">
    <source>
        <dbReference type="Pfam" id="PF01551"/>
    </source>
</evidence>
<feature type="chain" id="PRO_5045906536" evidence="2">
    <location>
        <begin position="21"/>
        <end position="183"/>
    </location>
</feature>
<protein>
    <submittedName>
        <fullName evidence="4">Peptidoglycan DD-metalloendopeptidase family protein</fullName>
    </submittedName>
</protein>